<gene>
    <name evidence="1" type="primary">UGT72E1</name>
    <name evidence="1" type="ORF">CFP56_023747</name>
</gene>
<keyword evidence="2" id="KW-1185">Reference proteome</keyword>
<reference evidence="1 2" key="1">
    <citation type="journal article" date="2018" name="Sci. Data">
        <title>The draft genome sequence of cork oak.</title>
        <authorList>
            <person name="Ramos A.M."/>
            <person name="Usie A."/>
            <person name="Barbosa P."/>
            <person name="Barros P.M."/>
            <person name="Capote T."/>
            <person name="Chaves I."/>
            <person name="Simoes F."/>
            <person name="Abreu I."/>
            <person name="Carrasquinho I."/>
            <person name="Faro C."/>
            <person name="Guimaraes J.B."/>
            <person name="Mendonca D."/>
            <person name="Nobrega F."/>
            <person name="Rodrigues L."/>
            <person name="Saibo N.J.M."/>
            <person name="Varela M.C."/>
            <person name="Egas C."/>
            <person name="Matos J."/>
            <person name="Miguel C.M."/>
            <person name="Oliveira M.M."/>
            <person name="Ricardo C.P."/>
            <person name="Goncalves S."/>
        </authorList>
    </citation>
    <scope>NUCLEOTIDE SEQUENCE [LARGE SCALE GENOMIC DNA]</scope>
    <source>
        <strain evidence="2">cv. HL8</strain>
    </source>
</reference>
<comment type="caution">
    <text evidence="1">The sequence shown here is derived from an EMBL/GenBank/DDBJ whole genome shotgun (WGS) entry which is preliminary data.</text>
</comment>
<name>A0AAW0M0N8_QUESU</name>
<dbReference type="Gene3D" id="3.40.50.2000">
    <property type="entry name" value="Glycogen Phosphorylase B"/>
    <property type="match status" value="1"/>
</dbReference>
<evidence type="ECO:0000313" key="2">
    <source>
        <dbReference type="Proteomes" id="UP000237347"/>
    </source>
</evidence>
<dbReference type="AlphaFoldDB" id="A0AAW0M0N8"/>
<protein>
    <submittedName>
        <fullName evidence="1">Udp-glycosyltransferase 72e1</fullName>
    </submittedName>
</protein>
<accession>A0AAW0M0N8</accession>
<proteinExistence type="predicted"/>
<organism evidence="1 2">
    <name type="scientific">Quercus suber</name>
    <name type="common">Cork oak</name>
    <dbReference type="NCBI Taxonomy" id="58331"/>
    <lineage>
        <taxon>Eukaryota</taxon>
        <taxon>Viridiplantae</taxon>
        <taxon>Streptophyta</taxon>
        <taxon>Embryophyta</taxon>
        <taxon>Tracheophyta</taxon>
        <taxon>Spermatophyta</taxon>
        <taxon>Magnoliopsida</taxon>
        <taxon>eudicotyledons</taxon>
        <taxon>Gunneridae</taxon>
        <taxon>Pentapetalae</taxon>
        <taxon>rosids</taxon>
        <taxon>fabids</taxon>
        <taxon>Fagales</taxon>
        <taxon>Fagaceae</taxon>
        <taxon>Quercus</taxon>
    </lineage>
</organism>
<sequence length="121" mass="13899">MIELAWGLEMRKQRFVWVVRAPAEESGDKAYLKGRSGDEIMTNLDWVSQVDILSTLYWSVYISLWMEFNTGEYFEGYPYNCISTLCRAKDRMLRCLRGIWHGSRIGGFAIKQSGGKGGDTK</sequence>
<dbReference type="EMBL" id="PKMF04000037">
    <property type="protein sequence ID" value="KAK7856377.1"/>
    <property type="molecule type" value="Genomic_DNA"/>
</dbReference>
<dbReference type="SUPFAM" id="SSF53756">
    <property type="entry name" value="UDP-Glycosyltransferase/glycogen phosphorylase"/>
    <property type="match status" value="1"/>
</dbReference>
<dbReference type="Proteomes" id="UP000237347">
    <property type="component" value="Unassembled WGS sequence"/>
</dbReference>
<evidence type="ECO:0000313" key="1">
    <source>
        <dbReference type="EMBL" id="KAK7856377.1"/>
    </source>
</evidence>